<keyword evidence="4" id="KW-1185">Reference proteome</keyword>
<protein>
    <submittedName>
        <fullName evidence="3">Uncharacterized protein</fullName>
    </submittedName>
</protein>
<evidence type="ECO:0000313" key="3">
    <source>
        <dbReference type="EnsemblPlants" id="cds.evm.model.ctgX18.1"/>
    </source>
</evidence>
<feature type="compositionally biased region" description="Basic residues" evidence="2">
    <location>
        <begin position="55"/>
        <end position="67"/>
    </location>
</feature>
<feature type="region of interest" description="Disordered" evidence="2">
    <location>
        <begin position="35"/>
        <end position="70"/>
    </location>
</feature>
<proteinExistence type="predicted"/>
<dbReference type="EnsemblPlants" id="evm.model.ctgX18.1">
    <property type="protein sequence ID" value="cds.evm.model.ctgX18.1"/>
    <property type="gene ID" value="evm.TU.ctgX18.1"/>
</dbReference>
<sequence length="217" mass="24959">IRCTNSYYGTVEQYGTMLDRSEMDLEDLLHYSSKKGKKKLTASETSSDVNVEPRKRPRKTTANKKRASQTIDLEFLENQVQTHPPTLAHTEEPIPKTSQREVVSREWNEAQLEISRLNKEVEEVKRANKVELEAARKEAKDKCELCQKLQEERSAATAKLKGTEANTKERCNAIAKRSIYRAWMENPEMDLSFLGKGMEEVLAYYEQAKKVEEEAEA</sequence>
<dbReference type="Proteomes" id="UP000596661">
    <property type="component" value="Unassembled WGS sequence"/>
</dbReference>
<organism evidence="3 4">
    <name type="scientific">Cannabis sativa</name>
    <name type="common">Hemp</name>
    <name type="synonym">Marijuana</name>
    <dbReference type="NCBI Taxonomy" id="3483"/>
    <lineage>
        <taxon>Eukaryota</taxon>
        <taxon>Viridiplantae</taxon>
        <taxon>Streptophyta</taxon>
        <taxon>Embryophyta</taxon>
        <taxon>Tracheophyta</taxon>
        <taxon>Spermatophyta</taxon>
        <taxon>Magnoliopsida</taxon>
        <taxon>eudicotyledons</taxon>
        <taxon>Gunneridae</taxon>
        <taxon>Pentapetalae</taxon>
        <taxon>rosids</taxon>
        <taxon>fabids</taxon>
        <taxon>Rosales</taxon>
        <taxon>Cannabaceae</taxon>
        <taxon>Cannabis</taxon>
    </lineage>
</organism>
<dbReference type="AlphaFoldDB" id="A0A803QRT5"/>
<dbReference type="Gramene" id="evm.model.ctgX18.1">
    <property type="protein sequence ID" value="cds.evm.model.ctgX18.1"/>
    <property type="gene ID" value="evm.TU.ctgX18.1"/>
</dbReference>
<evidence type="ECO:0000256" key="2">
    <source>
        <dbReference type="SAM" id="MobiDB-lite"/>
    </source>
</evidence>
<name>A0A803QRT5_CANSA</name>
<evidence type="ECO:0000256" key="1">
    <source>
        <dbReference type="SAM" id="Coils"/>
    </source>
</evidence>
<keyword evidence="1" id="KW-0175">Coiled coil</keyword>
<accession>A0A803QRT5</accession>
<reference evidence="3" key="1">
    <citation type="submission" date="2021-03" db="UniProtKB">
        <authorList>
            <consortium name="EnsemblPlants"/>
        </authorList>
    </citation>
    <scope>IDENTIFICATION</scope>
</reference>
<feature type="coiled-coil region" evidence="1">
    <location>
        <begin position="100"/>
        <end position="166"/>
    </location>
</feature>
<evidence type="ECO:0000313" key="4">
    <source>
        <dbReference type="Proteomes" id="UP000596661"/>
    </source>
</evidence>